<dbReference type="InterPro" id="IPR000719">
    <property type="entry name" value="Prot_kinase_dom"/>
</dbReference>
<feature type="compositionally biased region" description="Polar residues" evidence="1">
    <location>
        <begin position="587"/>
        <end position="601"/>
    </location>
</feature>
<feature type="compositionally biased region" description="Polar residues" evidence="1">
    <location>
        <begin position="964"/>
        <end position="981"/>
    </location>
</feature>
<sequence>MLVAMDVPKLPTDSTDIFSLSDQVLSDRLSFVEEACFISIGFGNWGSVWLCKPKPSTSSTGADSLSNVSDQKIAVKLVHRSKTSTTAARVRSLWNEMKIVRTFKSDPHPSIIPFHSFIITPSYALITMAYLPTLVPVEVDEIKAREWFRFLLSGVEFLHKRGVVHNDIKEPSTITTYMFFEQFTDNMLRPANILLSHKNIPVLVDFGFAEKYDLKSTTAFHSNLSYGTPEYLSPERARGLPHDTRKSDIWSLGVTFFEILIGRTPFENSDGEQFTTKEELEKYWGRTLRGKWVGEWKMSKGMERMLRRMVAPNADLRCTASQAMNDPYWAYRKESMSHRRSSSYTSSIVFEKDMSKLLSSPLSRPNDELLDSPPGLEPLKKPSKENTLAPQMPMLNRARSQPKVMTATKRVFPSSKLSRILISCTAAPRKRVPPMDLSPVKASPPSSPFSTAAGKENIKTFNAFAASANASSARKPFGNISTRENLPPARTVAKAAPEPSKKRILGDVTARNRNSENVVPASKEGSIRSKRDPARDRVREWEREKQRMRERERLEEIERERDETIERERGEEKDRKEKESHLAAPSPTVSPIASSFTTESSAGRRPSVNDSSLLAIKHGIRKSIDTTVKLYKTSTAQITGRSTPALVLPAEIEDGARDWADDILLHNAPSGLPSVRQAAHDERVAADARMDRMTIWMRNVEKVVEDARQTFASSSTQELATLPSLPVAPLSRSHSRTGNRSSRLPRRALAASQIFSAENDQSALDLSMVAATDNKLSKEPTESRAQLQLPEIHTPSRQRRATVSVCSSPEKSPKTPFMGRDVDDVSPSKRREKSKSHGNLFQLHIAPVSLLEAELNKPEPPAFAHRLSQVLDSSLFIARPITPGPTLSPHEEDSIIQDQSPMRASTSFNELTSSPLHVEPYPPRKPSAMSAQLPDTPSQRRIEGVYDRFLMATSGVKRLGKGYQSDNAGPVSSTLPTNNARSDSHRMFHSTRRPMPPPVSSDDLQRRTVSVDELGVIGHSPVPGSTGGHTVLKEDGKNTVTLMRRAIKAIVPSKTSSRKVSRAA</sequence>
<dbReference type="Pfam" id="PF00069">
    <property type="entry name" value="Pkinase"/>
    <property type="match status" value="2"/>
</dbReference>
<protein>
    <recommendedName>
        <fullName evidence="2">Protein kinase domain-containing protein</fullName>
    </recommendedName>
</protein>
<dbReference type="CDD" id="cd14014">
    <property type="entry name" value="STKc_PknB_like"/>
    <property type="match status" value="1"/>
</dbReference>
<evidence type="ECO:0000259" key="2">
    <source>
        <dbReference type="PROSITE" id="PS50011"/>
    </source>
</evidence>
<dbReference type="EMBL" id="JABCKI010000074">
    <property type="protein sequence ID" value="KAG5653104.1"/>
    <property type="molecule type" value="Genomic_DNA"/>
</dbReference>
<comment type="caution">
    <text evidence="3">The sequence shown here is derived from an EMBL/GenBank/DDBJ whole genome shotgun (WGS) entry which is preliminary data.</text>
</comment>
<dbReference type="Gene3D" id="1.10.510.10">
    <property type="entry name" value="Transferase(Phosphotransferase) domain 1"/>
    <property type="match status" value="1"/>
</dbReference>
<dbReference type="GO" id="GO:0010506">
    <property type="term" value="P:regulation of autophagy"/>
    <property type="evidence" value="ECO:0007669"/>
    <property type="project" value="InterPro"/>
</dbReference>
<dbReference type="InterPro" id="IPR011009">
    <property type="entry name" value="Kinase-like_dom_sf"/>
</dbReference>
<feature type="region of interest" description="Disordered" evidence="1">
    <location>
        <begin position="961"/>
        <end position="1005"/>
    </location>
</feature>
<organism evidence="3 4">
    <name type="scientific">Sphagnurus paluster</name>
    <dbReference type="NCBI Taxonomy" id="117069"/>
    <lineage>
        <taxon>Eukaryota</taxon>
        <taxon>Fungi</taxon>
        <taxon>Dikarya</taxon>
        <taxon>Basidiomycota</taxon>
        <taxon>Agaricomycotina</taxon>
        <taxon>Agaricomycetes</taxon>
        <taxon>Agaricomycetidae</taxon>
        <taxon>Agaricales</taxon>
        <taxon>Tricholomatineae</taxon>
        <taxon>Lyophyllaceae</taxon>
        <taxon>Sphagnurus</taxon>
    </lineage>
</organism>
<feature type="domain" description="Protein kinase" evidence="2">
    <location>
        <begin position="34"/>
        <end position="329"/>
    </location>
</feature>
<evidence type="ECO:0000256" key="1">
    <source>
        <dbReference type="SAM" id="MobiDB-lite"/>
    </source>
</evidence>
<feature type="region of interest" description="Disordered" evidence="1">
    <location>
        <begin position="474"/>
        <end position="608"/>
    </location>
</feature>
<dbReference type="AlphaFoldDB" id="A0A9P7GNI9"/>
<feature type="region of interest" description="Disordered" evidence="1">
    <location>
        <begin position="795"/>
        <end position="838"/>
    </location>
</feature>
<proteinExistence type="predicted"/>
<feature type="region of interest" description="Disordered" evidence="1">
    <location>
        <begin position="883"/>
        <end position="937"/>
    </location>
</feature>
<name>A0A9P7GNI9_9AGAR</name>
<reference evidence="3" key="2">
    <citation type="submission" date="2021-10" db="EMBL/GenBank/DDBJ databases">
        <title>Phylogenomics reveals ancestral predisposition of the termite-cultivated fungus Termitomyces towards a domesticated lifestyle.</title>
        <authorList>
            <person name="Auxier B."/>
            <person name="Grum-Grzhimaylo A."/>
            <person name="Cardenas M.E."/>
            <person name="Lodge J.D."/>
            <person name="Laessoe T."/>
            <person name="Pedersen O."/>
            <person name="Smith M.E."/>
            <person name="Kuyper T.W."/>
            <person name="Franco-Molano E.A."/>
            <person name="Baroni T.J."/>
            <person name="Aanen D.K."/>
        </authorList>
    </citation>
    <scope>NUCLEOTIDE SEQUENCE</scope>
    <source>
        <strain evidence="3">D49</strain>
    </source>
</reference>
<feature type="compositionally biased region" description="Polar residues" evidence="1">
    <location>
        <begin position="896"/>
        <end position="915"/>
    </location>
</feature>
<dbReference type="SUPFAM" id="SSF56112">
    <property type="entry name" value="Protein kinase-like (PK-like)"/>
    <property type="match status" value="1"/>
</dbReference>
<feature type="region of interest" description="Disordered" evidence="1">
    <location>
        <begin position="360"/>
        <end position="388"/>
    </location>
</feature>
<dbReference type="GO" id="GO:0005524">
    <property type="term" value="F:ATP binding"/>
    <property type="evidence" value="ECO:0007669"/>
    <property type="project" value="InterPro"/>
</dbReference>
<evidence type="ECO:0000313" key="4">
    <source>
        <dbReference type="Proteomes" id="UP000717328"/>
    </source>
</evidence>
<feature type="region of interest" description="Disordered" evidence="1">
    <location>
        <begin position="723"/>
        <end position="745"/>
    </location>
</feature>
<dbReference type="OrthoDB" id="68483at2759"/>
<dbReference type="InterPro" id="IPR045269">
    <property type="entry name" value="Atg1-like"/>
</dbReference>
<feature type="compositionally biased region" description="Basic and acidic residues" evidence="1">
    <location>
        <begin position="820"/>
        <end position="829"/>
    </location>
</feature>
<dbReference type="PANTHER" id="PTHR24348">
    <property type="entry name" value="SERINE/THREONINE-PROTEIN KINASE UNC-51-RELATED"/>
    <property type="match status" value="1"/>
</dbReference>
<feature type="compositionally biased region" description="Basic and acidic residues" evidence="1">
    <location>
        <begin position="525"/>
        <end position="581"/>
    </location>
</feature>
<accession>A0A9P7GNI9</accession>
<dbReference type="PROSITE" id="PS50011">
    <property type="entry name" value="PROTEIN_KINASE_DOM"/>
    <property type="match status" value="1"/>
</dbReference>
<reference evidence="3" key="1">
    <citation type="submission" date="2021-02" db="EMBL/GenBank/DDBJ databases">
        <authorList>
            <person name="Nieuwenhuis M."/>
            <person name="Van De Peppel L.J.J."/>
        </authorList>
    </citation>
    <scope>NUCLEOTIDE SEQUENCE</scope>
    <source>
        <strain evidence="3">D49</strain>
    </source>
</reference>
<keyword evidence="4" id="KW-1185">Reference proteome</keyword>
<dbReference type="GO" id="GO:0004674">
    <property type="term" value="F:protein serine/threonine kinase activity"/>
    <property type="evidence" value="ECO:0007669"/>
    <property type="project" value="InterPro"/>
</dbReference>
<gene>
    <name evidence="3" type="ORF">H0H81_002251</name>
</gene>
<evidence type="ECO:0000313" key="3">
    <source>
        <dbReference type="EMBL" id="KAG5653104.1"/>
    </source>
</evidence>
<dbReference type="Proteomes" id="UP000717328">
    <property type="component" value="Unassembled WGS sequence"/>
</dbReference>
<dbReference type="GO" id="GO:0005737">
    <property type="term" value="C:cytoplasm"/>
    <property type="evidence" value="ECO:0007669"/>
    <property type="project" value="TreeGrafter"/>
</dbReference>
<dbReference type="PANTHER" id="PTHR24348:SF68">
    <property type="entry name" value="SERINE_THREONINE-PROTEIN KINASE ATG1C"/>
    <property type="match status" value="1"/>
</dbReference>